<dbReference type="PANTHER" id="PTHR36566">
    <property type="entry name" value="NICKEL INSERTION PROTEIN-RELATED"/>
    <property type="match status" value="1"/>
</dbReference>
<evidence type="ECO:0000313" key="4">
    <source>
        <dbReference type="Proteomes" id="UP000525298"/>
    </source>
</evidence>
<dbReference type="InterPro" id="IPR002822">
    <property type="entry name" value="Ni_insertion"/>
</dbReference>
<evidence type="ECO:0000313" key="3">
    <source>
        <dbReference type="EMBL" id="MBA2881769.1"/>
    </source>
</evidence>
<keyword evidence="4" id="KW-1185">Reference proteome</keyword>
<name>A0A7W0C9X1_9BACT</name>
<gene>
    <name evidence="3" type="ORF">HNR65_002100</name>
</gene>
<dbReference type="RefSeq" id="WP_181551424.1">
    <property type="nucleotide sequence ID" value="NZ_JACDUS010000005.1"/>
</dbReference>
<dbReference type="GO" id="GO:0016151">
    <property type="term" value="F:nickel cation binding"/>
    <property type="evidence" value="ECO:0007669"/>
    <property type="project" value="UniProtKB-UniRule"/>
</dbReference>
<evidence type="ECO:0000256" key="2">
    <source>
        <dbReference type="HAMAP-Rule" id="MF_01074"/>
    </source>
</evidence>
<dbReference type="PANTHER" id="PTHR36566:SF1">
    <property type="entry name" value="PYRIDINIUM-3,5-BISTHIOCARBOXYLIC ACID MONONUCLEOTIDE NICKEL INSERTION PROTEIN"/>
    <property type="match status" value="1"/>
</dbReference>
<proteinExistence type="inferred from homology"/>
<dbReference type="HAMAP" id="MF_01074">
    <property type="entry name" value="LarC"/>
    <property type="match status" value="1"/>
</dbReference>
<reference evidence="3 4" key="1">
    <citation type="submission" date="2020-07" db="EMBL/GenBank/DDBJ databases">
        <title>Genomic Encyclopedia of Type Strains, Phase IV (KMG-IV): sequencing the most valuable type-strain genomes for metagenomic binning, comparative biology and taxonomic classification.</title>
        <authorList>
            <person name="Goeker M."/>
        </authorList>
    </citation>
    <scope>NUCLEOTIDE SEQUENCE [LARGE SCALE GENOMIC DNA]</scope>
    <source>
        <strain evidence="3 4">DSM 17721</strain>
    </source>
</reference>
<dbReference type="AlphaFoldDB" id="A0A7W0C9X1"/>
<protein>
    <recommendedName>
        <fullName evidence="2">Putative nickel insertion protein</fullName>
    </recommendedName>
</protein>
<dbReference type="EMBL" id="JACDUS010000005">
    <property type="protein sequence ID" value="MBA2881769.1"/>
    <property type="molecule type" value="Genomic_DNA"/>
</dbReference>
<evidence type="ECO:0000256" key="1">
    <source>
        <dbReference type="ARBA" id="ARBA00022596"/>
    </source>
</evidence>
<dbReference type="Gene3D" id="3.30.70.1380">
    <property type="entry name" value="Transcriptional regulatory protein pf0864 domain like"/>
    <property type="match status" value="1"/>
</dbReference>
<dbReference type="Proteomes" id="UP000525298">
    <property type="component" value="Unassembled WGS sequence"/>
</dbReference>
<comment type="caution">
    <text evidence="3">The sequence shown here is derived from an EMBL/GenBank/DDBJ whole genome shotgun (WGS) entry which is preliminary data.</text>
</comment>
<dbReference type="Pfam" id="PF01969">
    <property type="entry name" value="Ni_insertion"/>
    <property type="match status" value="1"/>
</dbReference>
<dbReference type="NCBIfam" id="TIGR00299">
    <property type="entry name" value="nickel pincer cofactor biosynthesis protein LarC"/>
    <property type="match status" value="1"/>
</dbReference>
<accession>A0A7W0C9X1</accession>
<dbReference type="GO" id="GO:0016829">
    <property type="term" value="F:lyase activity"/>
    <property type="evidence" value="ECO:0007669"/>
    <property type="project" value="UniProtKB-UniRule"/>
</dbReference>
<keyword evidence="2" id="KW-0456">Lyase</keyword>
<organism evidence="3 4">
    <name type="scientific">Desulfosalsimonas propionicica</name>
    <dbReference type="NCBI Taxonomy" id="332175"/>
    <lineage>
        <taxon>Bacteria</taxon>
        <taxon>Pseudomonadati</taxon>
        <taxon>Thermodesulfobacteriota</taxon>
        <taxon>Desulfobacteria</taxon>
        <taxon>Desulfobacterales</taxon>
        <taxon>Desulfosalsimonadaceae</taxon>
        <taxon>Desulfosalsimonas</taxon>
    </lineage>
</organism>
<keyword evidence="1 2" id="KW-0533">Nickel</keyword>
<sequence>MIAYFDCFSGISGDMTLGALAELGVPLDWLAQNLKDQLGLDDFRLTARRVKRCGISATSVSVGAENGPERDYQAISQMIAQSRLSEPVRRMSMAMFDRLAEAEAKIHECEKARVHFHEVGGVDAIVDMVGTAMGIDYLGIEKVFASPLPLGSGSVTCSHGTLPVPAPATAALLKGVPVYGSQIPFELVTPTGAAIVTSLAREFGPVCDMVVEKTGYGAGSRDLEARANVLRIITGSRPDAGADAMVMVETCIDDMNPEIYAYVSDRLFADGARDVYMVPVYMKKGRPGVLLQVLCDNACQQDVMSRILSETSAIGVRYYPVRRRVLERRAVAVSTPYGEIAAKQVKTPEGGWRVAPEYESCRRAAEACNVALRTVYESALACFVHDRSQKRQ</sequence>
<comment type="similarity">
    <text evidence="2">Belongs to the LarC family.</text>
</comment>